<accession>A0A2N4SY45</accession>
<dbReference type="Proteomes" id="UP000234632">
    <property type="component" value="Unassembled WGS sequence"/>
</dbReference>
<dbReference type="AlphaFoldDB" id="A0A2N4SY45"/>
<organism evidence="6 7">
    <name type="scientific">Kocuria flava</name>
    <dbReference type="NCBI Taxonomy" id="446860"/>
    <lineage>
        <taxon>Bacteria</taxon>
        <taxon>Bacillati</taxon>
        <taxon>Actinomycetota</taxon>
        <taxon>Actinomycetes</taxon>
        <taxon>Micrococcales</taxon>
        <taxon>Micrococcaceae</taxon>
        <taxon>Kocuria</taxon>
    </lineage>
</organism>
<sequence length="65" mass="7091">MQDLSRRQINLIFIGLMLAVLLAALDQTIVATALPTIVGELHGLEHLSWVITAYMYGVRTLVAVG</sequence>
<evidence type="ECO:0000256" key="1">
    <source>
        <dbReference type="ARBA" id="ARBA00004141"/>
    </source>
</evidence>
<evidence type="ECO:0000313" key="6">
    <source>
        <dbReference type="EMBL" id="PLC10895.1"/>
    </source>
</evidence>
<evidence type="ECO:0000256" key="4">
    <source>
        <dbReference type="ARBA" id="ARBA00023136"/>
    </source>
</evidence>
<dbReference type="Gene3D" id="1.20.1720.10">
    <property type="entry name" value="Multidrug resistance protein D"/>
    <property type="match status" value="1"/>
</dbReference>
<proteinExistence type="predicted"/>
<dbReference type="EMBL" id="LOMZ01000002">
    <property type="protein sequence ID" value="PLC10895.1"/>
    <property type="molecule type" value="Genomic_DNA"/>
</dbReference>
<comment type="caution">
    <text evidence="6">The sequence shown here is derived from an EMBL/GenBank/DDBJ whole genome shotgun (WGS) entry which is preliminary data.</text>
</comment>
<reference evidence="6 7" key="1">
    <citation type="submission" date="2015-12" db="EMBL/GenBank/DDBJ databases">
        <authorList>
            <person name="Shamseldin A."/>
            <person name="Moawad H."/>
            <person name="Abd El-Rahim W.M."/>
            <person name="Sadowsky M.J."/>
        </authorList>
    </citation>
    <scope>NUCLEOTIDE SEQUENCE [LARGE SCALE GENOMIC DNA]</scope>
    <source>
        <strain evidence="6 7">S43</strain>
    </source>
</reference>
<evidence type="ECO:0000256" key="2">
    <source>
        <dbReference type="ARBA" id="ARBA00022692"/>
    </source>
</evidence>
<dbReference type="PANTHER" id="PTHR23501:SF197">
    <property type="entry name" value="COMD"/>
    <property type="match status" value="1"/>
</dbReference>
<dbReference type="InterPro" id="IPR036259">
    <property type="entry name" value="MFS_trans_sf"/>
</dbReference>
<dbReference type="GO" id="GO:0022857">
    <property type="term" value="F:transmembrane transporter activity"/>
    <property type="evidence" value="ECO:0007669"/>
    <property type="project" value="TreeGrafter"/>
</dbReference>
<gene>
    <name evidence="6" type="ORF">AUQ48_16425</name>
</gene>
<evidence type="ECO:0000256" key="5">
    <source>
        <dbReference type="SAM" id="Phobius"/>
    </source>
</evidence>
<keyword evidence="3 5" id="KW-1133">Transmembrane helix</keyword>
<dbReference type="SUPFAM" id="SSF103473">
    <property type="entry name" value="MFS general substrate transporter"/>
    <property type="match status" value="1"/>
</dbReference>
<evidence type="ECO:0000256" key="3">
    <source>
        <dbReference type="ARBA" id="ARBA00022989"/>
    </source>
</evidence>
<feature type="transmembrane region" description="Helical" evidence="5">
    <location>
        <begin position="46"/>
        <end position="64"/>
    </location>
</feature>
<keyword evidence="4 5" id="KW-0472">Membrane</keyword>
<dbReference type="GO" id="GO:0005886">
    <property type="term" value="C:plasma membrane"/>
    <property type="evidence" value="ECO:0007669"/>
    <property type="project" value="TreeGrafter"/>
</dbReference>
<dbReference type="PANTHER" id="PTHR23501">
    <property type="entry name" value="MAJOR FACILITATOR SUPERFAMILY"/>
    <property type="match status" value="1"/>
</dbReference>
<evidence type="ECO:0008006" key="8">
    <source>
        <dbReference type="Google" id="ProtNLM"/>
    </source>
</evidence>
<keyword evidence="2 5" id="KW-0812">Transmembrane</keyword>
<protein>
    <recommendedName>
        <fullName evidence="8">Major facilitator superfamily (MFS) profile domain-containing protein</fullName>
    </recommendedName>
</protein>
<evidence type="ECO:0000313" key="7">
    <source>
        <dbReference type="Proteomes" id="UP000234632"/>
    </source>
</evidence>
<name>A0A2N4SY45_9MICC</name>
<feature type="transmembrane region" description="Helical" evidence="5">
    <location>
        <begin position="12"/>
        <end position="34"/>
    </location>
</feature>
<comment type="subcellular location">
    <subcellularLocation>
        <location evidence="1">Membrane</location>
        <topology evidence="1">Multi-pass membrane protein</topology>
    </subcellularLocation>
</comment>